<dbReference type="GO" id="GO:0005743">
    <property type="term" value="C:mitochondrial inner membrane"/>
    <property type="evidence" value="ECO:0007669"/>
    <property type="project" value="UniProtKB-SubCell"/>
</dbReference>
<proteinExistence type="inferred from homology"/>
<evidence type="ECO:0000256" key="5">
    <source>
        <dbReference type="ARBA" id="ARBA00023128"/>
    </source>
</evidence>
<dbReference type="Pfam" id="PF10231">
    <property type="entry name" value="COA8"/>
    <property type="match status" value="1"/>
</dbReference>
<protein>
    <recommendedName>
        <fullName evidence="9">Apoptogenic protein 1, mitochondrial</fullName>
    </recommendedName>
</protein>
<reference evidence="7" key="2">
    <citation type="submission" date="2017-10" db="EMBL/GenBank/DDBJ databases">
        <title>Ladona fulva Genome sequencing and assembly.</title>
        <authorList>
            <person name="Murali S."/>
            <person name="Richards S."/>
            <person name="Bandaranaike D."/>
            <person name="Bellair M."/>
            <person name="Blankenburg K."/>
            <person name="Chao H."/>
            <person name="Dinh H."/>
            <person name="Doddapaneni H."/>
            <person name="Dugan-Rocha S."/>
            <person name="Elkadiri S."/>
            <person name="Gnanaolivu R."/>
            <person name="Hernandez B."/>
            <person name="Skinner E."/>
            <person name="Javaid M."/>
            <person name="Lee S."/>
            <person name="Li M."/>
            <person name="Ming W."/>
            <person name="Munidasa M."/>
            <person name="Muniz J."/>
            <person name="Nguyen L."/>
            <person name="Hughes D."/>
            <person name="Osuji N."/>
            <person name="Pu L.-L."/>
            <person name="Puazo M."/>
            <person name="Qu C."/>
            <person name="Quiroz J."/>
            <person name="Raj R."/>
            <person name="Weissenberger G."/>
            <person name="Xin Y."/>
            <person name="Zou X."/>
            <person name="Han Y."/>
            <person name="Worley K."/>
            <person name="Muzny D."/>
            <person name="Gibbs R."/>
        </authorList>
    </citation>
    <scope>NUCLEOTIDE SEQUENCE</scope>
    <source>
        <strain evidence="7">Sampled in the wild</strain>
    </source>
</reference>
<keyword evidence="3" id="KW-0999">Mitochondrion inner membrane</keyword>
<comment type="subcellular location">
    <subcellularLocation>
        <location evidence="1">Mitochondrion inner membrane</location>
        <topology evidence="1">Peripheral membrane protein</topology>
        <orientation evidence="1">Matrix side</orientation>
    </subcellularLocation>
</comment>
<keyword evidence="8" id="KW-1185">Reference proteome</keyword>
<dbReference type="EMBL" id="KZ309329">
    <property type="protein sequence ID" value="KAG8238304.1"/>
    <property type="molecule type" value="Genomic_DNA"/>
</dbReference>
<keyword evidence="6" id="KW-0472">Membrane</keyword>
<evidence type="ECO:0008006" key="9">
    <source>
        <dbReference type="Google" id="ProtNLM"/>
    </source>
</evidence>
<gene>
    <name evidence="7" type="ORF">J437_LFUL017790</name>
</gene>
<dbReference type="PANTHER" id="PTHR31107:SF2">
    <property type="entry name" value="CYTOCHROME C OXIDASE ASSEMBLY FACTOR 8"/>
    <property type="match status" value="1"/>
</dbReference>
<evidence type="ECO:0000256" key="2">
    <source>
        <dbReference type="ARBA" id="ARBA00005453"/>
    </source>
</evidence>
<evidence type="ECO:0000313" key="7">
    <source>
        <dbReference type="EMBL" id="KAG8238304.1"/>
    </source>
</evidence>
<organism evidence="7 8">
    <name type="scientific">Ladona fulva</name>
    <name type="common">Scarce chaser dragonfly</name>
    <name type="synonym">Libellula fulva</name>
    <dbReference type="NCBI Taxonomy" id="123851"/>
    <lineage>
        <taxon>Eukaryota</taxon>
        <taxon>Metazoa</taxon>
        <taxon>Ecdysozoa</taxon>
        <taxon>Arthropoda</taxon>
        <taxon>Hexapoda</taxon>
        <taxon>Insecta</taxon>
        <taxon>Pterygota</taxon>
        <taxon>Palaeoptera</taxon>
        <taxon>Odonata</taxon>
        <taxon>Epiprocta</taxon>
        <taxon>Anisoptera</taxon>
        <taxon>Libelluloidea</taxon>
        <taxon>Libellulidae</taxon>
        <taxon>Ladona</taxon>
    </lineage>
</organism>
<keyword evidence="5" id="KW-0496">Mitochondrion</keyword>
<accession>A0A8K0KQ00</accession>
<evidence type="ECO:0000256" key="1">
    <source>
        <dbReference type="ARBA" id="ARBA00004443"/>
    </source>
</evidence>
<dbReference type="GO" id="GO:0097193">
    <property type="term" value="P:intrinsic apoptotic signaling pathway"/>
    <property type="evidence" value="ECO:0007669"/>
    <property type="project" value="InterPro"/>
</dbReference>
<evidence type="ECO:0000256" key="4">
    <source>
        <dbReference type="ARBA" id="ARBA00022946"/>
    </source>
</evidence>
<evidence type="ECO:0000313" key="8">
    <source>
        <dbReference type="Proteomes" id="UP000792457"/>
    </source>
</evidence>
<comment type="similarity">
    <text evidence="2">Belongs to the COA8 family.</text>
</comment>
<dbReference type="InterPro" id="IPR018796">
    <property type="entry name" value="COA8"/>
</dbReference>
<keyword evidence="4" id="KW-0809">Transit peptide</keyword>
<evidence type="ECO:0000256" key="6">
    <source>
        <dbReference type="ARBA" id="ARBA00023136"/>
    </source>
</evidence>
<dbReference type="Proteomes" id="UP000792457">
    <property type="component" value="Unassembled WGS sequence"/>
</dbReference>
<reference evidence="7" key="1">
    <citation type="submission" date="2013-04" db="EMBL/GenBank/DDBJ databases">
        <authorList>
            <person name="Qu J."/>
            <person name="Murali S.C."/>
            <person name="Bandaranaike D."/>
            <person name="Bellair M."/>
            <person name="Blankenburg K."/>
            <person name="Chao H."/>
            <person name="Dinh H."/>
            <person name="Doddapaneni H."/>
            <person name="Downs B."/>
            <person name="Dugan-Rocha S."/>
            <person name="Elkadiri S."/>
            <person name="Gnanaolivu R.D."/>
            <person name="Hernandez B."/>
            <person name="Javaid M."/>
            <person name="Jayaseelan J.C."/>
            <person name="Lee S."/>
            <person name="Li M."/>
            <person name="Ming W."/>
            <person name="Munidasa M."/>
            <person name="Muniz J."/>
            <person name="Nguyen L."/>
            <person name="Ongeri F."/>
            <person name="Osuji N."/>
            <person name="Pu L.-L."/>
            <person name="Puazo M."/>
            <person name="Qu C."/>
            <person name="Quiroz J."/>
            <person name="Raj R."/>
            <person name="Weissenberger G."/>
            <person name="Xin Y."/>
            <person name="Zou X."/>
            <person name="Han Y."/>
            <person name="Richards S."/>
            <person name="Worley K."/>
            <person name="Muzny D."/>
            <person name="Gibbs R."/>
        </authorList>
    </citation>
    <scope>NUCLEOTIDE SEQUENCE</scope>
    <source>
        <strain evidence="7">Sampled in the wild</strain>
    </source>
</reference>
<comment type="caution">
    <text evidence="7">The sequence shown here is derived from an EMBL/GenBank/DDBJ whole genome shotgun (WGS) entry which is preliminary data.</text>
</comment>
<dbReference type="PANTHER" id="PTHR31107">
    <property type="entry name" value="APOPTOGENIC PROTEIN 1, MITOCHONDRIAL"/>
    <property type="match status" value="1"/>
</dbReference>
<dbReference type="AlphaFoldDB" id="A0A8K0KQ00"/>
<evidence type="ECO:0000256" key="3">
    <source>
        <dbReference type="ARBA" id="ARBA00022792"/>
    </source>
</evidence>
<name>A0A8K0KQ00_LADFU</name>
<dbReference type="OrthoDB" id="6246201at2759"/>
<sequence length="174" mass="20998">MHMFFILIENKMAMVSCFRRSNFSATGRITRLIHNHGLNPKEMKKDVIGPADPVSNLRPILFRIPEKESELEKKLRLKREEIQKWNQEFWATHNNNFLKQKRDFVNSLSSDEVKAKEKKALTSEEMSEFYKDFLDNHWEVHLTYNKEWYKRNLDLLFLTYRVKCNNLLKKLISF</sequence>